<organism evidence="3 4">
    <name type="scientific">Shewanella corallii</name>
    <dbReference type="NCBI Taxonomy" id="560080"/>
    <lineage>
        <taxon>Bacteria</taxon>
        <taxon>Pseudomonadati</taxon>
        <taxon>Pseudomonadota</taxon>
        <taxon>Gammaproteobacteria</taxon>
        <taxon>Alteromonadales</taxon>
        <taxon>Shewanellaceae</taxon>
        <taxon>Shewanella</taxon>
    </lineage>
</organism>
<reference evidence="3 4" key="1">
    <citation type="submission" date="2022-01" db="EMBL/GenBank/DDBJ databases">
        <title>Whole genome-based taxonomy of the Shewanellaceae.</title>
        <authorList>
            <person name="Martin-Rodriguez A.J."/>
        </authorList>
    </citation>
    <scope>NUCLEOTIDE SEQUENCE [LARGE SCALE GENOMIC DNA]</scope>
    <source>
        <strain evidence="3 4">DSM 21332</strain>
    </source>
</reference>
<feature type="transmembrane region" description="Helical" evidence="1">
    <location>
        <begin position="54"/>
        <end position="74"/>
    </location>
</feature>
<evidence type="ECO:0000259" key="2">
    <source>
        <dbReference type="Pfam" id="PF13937"/>
    </source>
</evidence>
<dbReference type="InterPro" id="IPR019886">
    <property type="entry name" value="Na_symporter_ssu"/>
</dbReference>
<feature type="domain" description="Sodium symporter small subunit" evidence="2">
    <location>
        <begin position="10"/>
        <end position="86"/>
    </location>
</feature>
<gene>
    <name evidence="3" type="ORF">L2725_17710</name>
</gene>
<evidence type="ECO:0000313" key="3">
    <source>
        <dbReference type="EMBL" id="MCL2915595.1"/>
    </source>
</evidence>
<keyword evidence="1" id="KW-0812">Transmembrane</keyword>
<name>A0ABT0NBW9_9GAMM</name>
<dbReference type="Proteomes" id="UP001202831">
    <property type="component" value="Unassembled WGS sequence"/>
</dbReference>
<keyword evidence="1" id="KW-1133">Transmembrane helix</keyword>
<dbReference type="EMBL" id="JAKIKT010000007">
    <property type="protein sequence ID" value="MCL2915595.1"/>
    <property type="molecule type" value="Genomic_DNA"/>
</dbReference>
<feature type="transmembrane region" description="Helical" evidence="1">
    <location>
        <begin position="20"/>
        <end position="42"/>
    </location>
</feature>
<proteinExistence type="predicted"/>
<accession>A0ABT0NBW9</accession>
<dbReference type="RefSeq" id="WP_115137957.1">
    <property type="nucleotide sequence ID" value="NZ_JAKIKT010000007.1"/>
</dbReference>
<evidence type="ECO:0000256" key="1">
    <source>
        <dbReference type="SAM" id="Phobius"/>
    </source>
</evidence>
<dbReference type="Pfam" id="PF13937">
    <property type="entry name" value="DUF4212"/>
    <property type="match status" value="1"/>
</dbReference>
<evidence type="ECO:0000313" key="4">
    <source>
        <dbReference type="Proteomes" id="UP001202831"/>
    </source>
</evidence>
<keyword evidence="4" id="KW-1185">Reference proteome</keyword>
<dbReference type="NCBIfam" id="TIGR03647">
    <property type="entry name" value="Na_symport_sm"/>
    <property type="match status" value="1"/>
</dbReference>
<sequence>MAFENEDKAKGYWRENLRLVLGLLAIWFFVSYICGIVLVDVLNQVEFAGFKLGFWFAQQGAMYVFVALIFVYAVKANALDKKYNVHED</sequence>
<comment type="caution">
    <text evidence="3">The sequence shown here is derived from an EMBL/GenBank/DDBJ whole genome shotgun (WGS) entry which is preliminary data.</text>
</comment>
<protein>
    <submittedName>
        <fullName evidence="3">DUF4212 domain-containing protein</fullName>
    </submittedName>
</protein>
<keyword evidence="1" id="KW-0472">Membrane</keyword>